<name>A0A6A5GHQ3_CAERE</name>
<dbReference type="GO" id="GO:0008234">
    <property type="term" value="F:cysteine-type peptidase activity"/>
    <property type="evidence" value="ECO:0007669"/>
    <property type="project" value="UniProtKB-KW"/>
</dbReference>
<comment type="similarity">
    <text evidence="1">Belongs to the peptidase C1 family.</text>
</comment>
<dbReference type="CTD" id="9808687"/>
<dbReference type="PROSITE" id="PS00639">
    <property type="entry name" value="THIOL_PROTEASE_HIS"/>
    <property type="match status" value="1"/>
</dbReference>
<dbReference type="GO" id="GO:0006508">
    <property type="term" value="P:proteolysis"/>
    <property type="evidence" value="ECO:0007669"/>
    <property type="project" value="UniProtKB-KW"/>
</dbReference>
<evidence type="ECO:0000256" key="3">
    <source>
        <dbReference type="ARBA" id="ARBA00022729"/>
    </source>
</evidence>
<evidence type="ECO:0000313" key="11">
    <source>
        <dbReference type="Proteomes" id="UP000483820"/>
    </source>
</evidence>
<dbReference type="SUPFAM" id="SSF54001">
    <property type="entry name" value="Cysteine proteinases"/>
    <property type="match status" value="1"/>
</dbReference>
<evidence type="ECO:0000256" key="7">
    <source>
        <dbReference type="ARBA" id="ARBA00023157"/>
    </source>
</evidence>
<evidence type="ECO:0000259" key="9">
    <source>
        <dbReference type="SMART" id="SM00645"/>
    </source>
</evidence>
<dbReference type="Pfam" id="PF00112">
    <property type="entry name" value="Peptidase_C1"/>
    <property type="match status" value="1"/>
</dbReference>
<keyword evidence="2" id="KW-0645">Protease</keyword>
<keyword evidence="4" id="KW-0378">Hydrolase</keyword>
<reference evidence="10 11" key="1">
    <citation type="submission" date="2019-12" db="EMBL/GenBank/DDBJ databases">
        <title>Chromosome-level assembly of the Caenorhabditis remanei genome.</title>
        <authorList>
            <person name="Teterina A.A."/>
            <person name="Willis J.H."/>
            <person name="Phillips P.C."/>
        </authorList>
    </citation>
    <scope>NUCLEOTIDE SEQUENCE [LARGE SCALE GENOMIC DNA]</scope>
    <source>
        <strain evidence="10 11">PX506</strain>
        <tissue evidence="10">Whole organism</tissue>
    </source>
</reference>
<dbReference type="InterPro" id="IPR025661">
    <property type="entry name" value="Pept_asp_AS"/>
</dbReference>
<keyword evidence="6" id="KW-0865">Zymogen</keyword>
<evidence type="ECO:0000256" key="1">
    <source>
        <dbReference type="ARBA" id="ARBA00008455"/>
    </source>
</evidence>
<dbReference type="GeneID" id="9808687"/>
<evidence type="ECO:0000256" key="6">
    <source>
        <dbReference type="ARBA" id="ARBA00023145"/>
    </source>
</evidence>
<evidence type="ECO:0000313" key="10">
    <source>
        <dbReference type="EMBL" id="KAF1754304.1"/>
    </source>
</evidence>
<dbReference type="CDD" id="cd02620">
    <property type="entry name" value="Peptidase_C1A_CathepsinB"/>
    <property type="match status" value="1"/>
</dbReference>
<dbReference type="RefSeq" id="XP_053582762.1">
    <property type="nucleotide sequence ID" value="XM_053733849.1"/>
</dbReference>
<sequence length="345" mass="37453">MWKLSALLLVASASAVVLPGHREAPELTGQALIDYVNTAQKLWTAGHQVIPKEKITKKLMDVKYLVPHKDEDIVATEVADAIPDSFDARDKWSSCVSINNIRDQSDCGSCWAFAAAEAISDRTCIASNGAVNTLLSSQDLLSCCVGILSCGNGCEGGYPIQAWKWWVKHGLVTGGSYESQFGCKPYSIAPCGQTVNGVTWPKCPEDTEPTPKCVEACTSNNTYPTGYLQDKHFGATAYAVGKKVEQIQTEILAHGPIEVAFTVYEDFYQYTTGVYVHTAGKSLGGHAVKILGWGVDNGTPYWLVANSWNVNWGEKGYFRIIRGLNECGIEHSAVAGLPDLDRHNA</sequence>
<dbReference type="Proteomes" id="UP000483820">
    <property type="component" value="Chromosome V"/>
</dbReference>
<keyword evidence="5" id="KW-0788">Thiol protease</keyword>
<gene>
    <name evidence="10" type="ORF">GCK72_020864</name>
</gene>
<feature type="signal peptide" evidence="8">
    <location>
        <begin position="1"/>
        <end position="15"/>
    </location>
</feature>
<dbReference type="InterPro" id="IPR000668">
    <property type="entry name" value="Peptidase_C1A_C"/>
</dbReference>
<evidence type="ECO:0000256" key="5">
    <source>
        <dbReference type="ARBA" id="ARBA00022807"/>
    </source>
</evidence>
<protein>
    <recommendedName>
        <fullName evidence="9">Peptidase C1A papain C-terminal domain-containing protein</fullName>
    </recommendedName>
</protein>
<dbReference type="Gene3D" id="3.90.70.10">
    <property type="entry name" value="Cysteine proteinases"/>
    <property type="match status" value="1"/>
</dbReference>
<dbReference type="PANTHER" id="PTHR12411">
    <property type="entry name" value="CYSTEINE PROTEASE FAMILY C1-RELATED"/>
    <property type="match status" value="1"/>
</dbReference>
<dbReference type="FunFam" id="3.90.70.10:FF:000031">
    <property type="entry name" value="Cathepsin B"/>
    <property type="match status" value="1"/>
</dbReference>
<keyword evidence="3 8" id="KW-0732">Signal</keyword>
<accession>A0A6A5GHQ3</accession>
<dbReference type="InterPro" id="IPR013128">
    <property type="entry name" value="Peptidase_C1A"/>
</dbReference>
<evidence type="ECO:0000256" key="8">
    <source>
        <dbReference type="SAM" id="SignalP"/>
    </source>
</evidence>
<dbReference type="SMART" id="SM00645">
    <property type="entry name" value="Pept_C1"/>
    <property type="match status" value="1"/>
</dbReference>
<dbReference type="PROSITE" id="PS00139">
    <property type="entry name" value="THIOL_PROTEASE_CYS"/>
    <property type="match status" value="1"/>
</dbReference>
<keyword evidence="7" id="KW-1015">Disulfide bond</keyword>
<dbReference type="PROSITE" id="PS00640">
    <property type="entry name" value="THIOL_PROTEASE_ASN"/>
    <property type="match status" value="1"/>
</dbReference>
<dbReference type="InterPro" id="IPR000169">
    <property type="entry name" value="Pept_cys_AS"/>
</dbReference>
<dbReference type="EMBL" id="WUAV01000005">
    <property type="protein sequence ID" value="KAF1754304.1"/>
    <property type="molecule type" value="Genomic_DNA"/>
</dbReference>
<proteinExistence type="inferred from homology"/>
<evidence type="ECO:0000256" key="2">
    <source>
        <dbReference type="ARBA" id="ARBA00022670"/>
    </source>
</evidence>
<organism evidence="10 11">
    <name type="scientific">Caenorhabditis remanei</name>
    <name type="common">Caenorhabditis vulgaris</name>
    <dbReference type="NCBI Taxonomy" id="31234"/>
    <lineage>
        <taxon>Eukaryota</taxon>
        <taxon>Metazoa</taxon>
        <taxon>Ecdysozoa</taxon>
        <taxon>Nematoda</taxon>
        <taxon>Chromadorea</taxon>
        <taxon>Rhabditida</taxon>
        <taxon>Rhabditina</taxon>
        <taxon>Rhabditomorpha</taxon>
        <taxon>Rhabditoidea</taxon>
        <taxon>Rhabditidae</taxon>
        <taxon>Peloderinae</taxon>
        <taxon>Caenorhabditis</taxon>
    </lineage>
</organism>
<feature type="domain" description="Peptidase C1A papain C-terminal" evidence="9">
    <location>
        <begin position="82"/>
        <end position="337"/>
    </location>
</feature>
<dbReference type="PRINTS" id="PR00705">
    <property type="entry name" value="PAPAIN"/>
</dbReference>
<feature type="chain" id="PRO_5025599819" description="Peptidase C1A papain C-terminal domain-containing protein" evidence="8">
    <location>
        <begin position="16"/>
        <end position="345"/>
    </location>
</feature>
<dbReference type="InterPro" id="IPR025660">
    <property type="entry name" value="Pept_his_AS"/>
</dbReference>
<dbReference type="AlphaFoldDB" id="A0A6A5GHQ3"/>
<dbReference type="InterPro" id="IPR038765">
    <property type="entry name" value="Papain-like_cys_pep_sf"/>
</dbReference>
<evidence type="ECO:0000256" key="4">
    <source>
        <dbReference type="ARBA" id="ARBA00022801"/>
    </source>
</evidence>
<comment type="caution">
    <text evidence="10">The sequence shown here is derived from an EMBL/GenBank/DDBJ whole genome shotgun (WGS) entry which is preliminary data.</text>
</comment>
<dbReference type="KEGG" id="crq:GCK72_020864"/>